<feature type="compositionally biased region" description="Low complexity" evidence="3">
    <location>
        <begin position="423"/>
        <end position="432"/>
    </location>
</feature>
<dbReference type="CDD" id="cd00173">
    <property type="entry name" value="SH2"/>
    <property type="match status" value="1"/>
</dbReference>
<feature type="compositionally biased region" description="Acidic residues" evidence="3">
    <location>
        <begin position="272"/>
        <end position="297"/>
    </location>
</feature>
<proteinExistence type="predicted"/>
<feature type="domain" description="PH" evidence="5">
    <location>
        <begin position="151"/>
        <end position="252"/>
    </location>
</feature>
<reference evidence="7" key="2">
    <citation type="submission" date="2017-05" db="UniProtKB">
        <authorList>
            <consortium name="EnsemblMetazoa"/>
        </authorList>
    </citation>
    <scope>IDENTIFICATION</scope>
</reference>
<evidence type="ECO:0008006" key="9">
    <source>
        <dbReference type="Google" id="ProtNLM"/>
    </source>
</evidence>
<dbReference type="InterPro" id="IPR001660">
    <property type="entry name" value="SAM"/>
</dbReference>
<evidence type="ECO:0000313" key="8">
    <source>
        <dbReference type="Proteomes" id="UP000007879"/>
    </source>
</evidence>
<dbReference type="GO" id="GO:0007165">
    <property type="term" value="P:signal transduction"/>
    <property type="evidence" value="ECO:0007669"/>
    <property type="project" value="InterPro"/>
</dbReference>
<dbReference type="PROSITE" id="PS50001">
    <property type="entry name" value="SH2"/>
    <property type="match status" value="1"/>
</dbReference>
<dbReference type="InterPro" id="IPR036860">
    <property type="entry name" value="SH2_dom_sf"/>
</dbReference>
<dbReference type="Pfam" id="PF00169">
    <property type="entry name" value="PH"/>
    <property type="match status" value="1"/>
</dbReference>
<evidence type="ECO:0000259" key="4">
    <source>
        <dbReference type="PROSITE" id="PS50001"/>
    </source>
</evidence>
<feature type="region of interest" description="Disordered" evidence="3">
    <location>
        <begin position="272"/>
        <end position="352"/>
    </location>
</feature>
<dbReference type="Gene3D" id="2.30.29.30">
    <property type="entry name" value="Pleckstrin-homology domain (PH domain)/Phosphotyrosine-binding domain (PTB)"/>
    <property type="match status" value="1"/>
</dbReference>
<dbReference type="PANTHER" id="PTHR15126:SF4">
    <property type="entry name" value="SH3 DOMAIN-BINDING PROTEIN 2"/>
    <property type="match status" value="1"/>
</dbReference>
<evidence type="ECO:0000256" key="2">
    <source>
        <dbReference type="PROSITE-ProRule" id="PRU00191"/>
    </source>
</evidence>
<dbReference type="Pfam" id="PF00017">
    <property type="entry name" value="SH2"/>
    <property type="match status" value="1"/>
</dbReference>
<dbReference type="KEGG" id="aqu:109593747"/>
<evidence type="ECO:0000259" key="6">
    <source>
        <dbReference type="PROSITE" id="PS50105"/>
    </source>
</evidence>
<dbReference type="PANTHER" id="PTHR15126">
    <property type="entry name" value="SH3-BINDING"/>
    <property type="match status" value="1"/>
</dbReference>
<feature type="region of interest" description="Disordered" evidence="3">
    <location>
        <begin position="79"/>
        <end position="129"/>
    </location>
</feature>
<dbReference type="OrthoDB" id="2157866at2759"/>
<dbReference type="Proteomes" id="UP000007879">
    <property type="component" value="Unassembled WGS sequence"/>
</dbReference>
<dbReference type="InterPro" id="IPR035848">
    <property type="entry name" value="SH3BP2"/>
</dbReference>
<dbReference type="InParanoid" id="A0A1X7VLA4"/>
<dbReference type="FunFam" id="2.30.29.30:FF:000286">
    <property type="entry name" value="PH-protein kinase domain containing protein"/>
    <property type="match status" value="1"/>
</dbReference>
<dbReference type="SUPFAM" id="SSF47769">
    <property type="entry name" value="SAM/Pointed domain"/>
    <property type="match status" value="1"/>
</dbReference>
<feature type="compositionally biased region" description="Polar residues" evidence="3">
    <location>
        <begin position="324"/>
        <end position="335"/>
    </location>
</feature>
<evidence type="ECO:0000256" key="1">
    <source>
        <dbReference type="ARBA" id="ARBA00022999"/>
    </source>
</evidence>
<protein>
    <recommendedName>
        <fullName evidence="9">PH domain-containing protein</fullName>
    </recommendedName>
</protein>
<evidence type="ECO:0000313" key="7">
    <source>
        <dbReference type="EnsemblMetazoa" id="Aqu2.1.40605_001"/>
    </source>
</evidence>
<dbReference type="InterPro" id="IPR013761">
    <property type="entry name" value="SAM/pointed_sf"/>
</dbReference>
<gene>
    <name evidence="7" type="primary">109593747</name>
</gene>
<dbReference type="EnsemblMetazoa" id="XM_020008787.1">
    <property type="protein sequence ID" value="XP_019864346.1"/>
    <property type="gene ID" value="LOC109593747"/>
</dbReference>
<evidence type="ECO:0000259" key="5">
    <source>
        <dbReference type="PROSITE" id="PS50003"/>
    </source>
</evidence>
<feature type="domain" description="SH2" evidence="4">
    <location>
        <begin position="461"/>
        <end position="555"/>
    </location>
</feature>
<dbReference type="GO" id="GO:0017124">
    <property type="term" value="F:SH3 domain binding"/>
    <property type="evidence" value="ECO:0007669"/>
    <property type="project" value="TreeGrafter"/>
</dbReference>
<dbReference type="InterPro" id="IPR011993">
    <property type="entry name" value="PH-like_dom_sf"/>
</dbReference>
<feature type="domain" description="SAM" evidence="6">
    <location>
        <begin position="11"/>
        <end position="74"/>
    </location>
</feature>
<dbReference type="SMART" id="SM00233">
    <property type="entry name" value="PH"/>
    <property type="match status" value="1"/>
</dbReference>
<accession>A0A1X7VLA4</accession>
<name>A0A1X7VLA4_AMPQE</name>
<organism evidence="7">
    <name type="scientific">Amphimedon queenslandica</name>
    <name type="common">Sponge</name>
    <dbReference type="NCBI Taxonomy" id="400682"/>
    <lineage>
        <taxon>Eukaryota</taxon>
        <taxon>Metazoa</taxon>
        <taxon>Porifera</taxon>
        <taxon>Demospongiae</taxon>
        <taxon>Heteroscleromorpha</taxon>
        <taxon>Haplosclerida</taxon>
        <taxon>Niphatidae</taxon>
        <taxon>Amphimedon</taxon>
    </lineage>
</organism>
<sequence length="560" mass="63995">MAAPPHSVWSWNIEEVGRWLCSINMSHLVHKFEVASVNGEVLCRMDEGYVPALLKLNPAEKTMLMGAIKSVKDSYRNNYHMRGGLPPEAPPHNRPRTHSDEKKKKKASNATPTGVGLATGPTRTSIDDSSDINDFTPEYKIAPAPELLDDYCRHSGWIRKRGGGYKSWKRRYLILRQGYAYYYENEMSAKPKGSIYLYNCSVAPCTDEDRIKQFKWVFKVKPDDPKQRTFYVTTAARHEMEKWISSLNEEIDRFKMKIGEDDEDYERIYDPVYEEDEEQDDDENDPVYEGVAEDEEPPYTRIRDTSSVSIPSPRVPDHRHSPTHRSATLTWQMTDSAKPRPGNAHAPMVPPRSVRSLLDTGTLRPEPPSAVSPSQLIEAENPYLKIVGNSELIAPPTNPMVAASPPSVPPPSTYNLPSPPHMSSPSEMSPSEDFNRQAEIEEEDPYYIRLQTIEEVLPQYCIFGNIPREEAESGLLRTRRPGTYLLRDGTHKNAKYVLSVLTDNELIKHYKLYQKEDQTFCLTEGKLFPSLPQLIEYYKQVELPKTPNVRLSEPYHPLDH</sequence>
<dbReference type="SMART" id="SM00252">
    <property type="entry name" value="SH2"/>
    <property type="match status" value="1"/>
</dbReference>
<dbReference type="PRINTS" id="PR00401">
    <property type="entry name" value="SH2DOMAIN"/>
</dbReference>
<dbReference type="PROSITE" id="PS50003">
    <property type="entry name" value="PH_DOMAIN"/>
    <property type="match status" value="1"/>
</dbReference>
<dbReference type="SUPFAM" id="SSF50729">
    <property type="entry name" value="PH domain-like"/>
    <property type="match status" value="1"/>
</dbReference>
<feature type="region of interest" description="Disordered" evidence="3">
    <location>
        <begin position="401"/>
        <end position="436"/>
    </location>
</feature>
<dbReference type="EnsemblMetazoa" id="Aqu2.1.40605_001">
    <property type="protein sequence ID" value="Aqu2.1.40605_001"/>
    <property type="gene ID" value="Aqu2.1.40605"/>
</dbReference>
<reference evidence="8" key="1">
    <citation type="journal article" date="2010" name="Nature">
        <title>The Amphimedon queenslandica genome and the evolution of animal complexity.</title>
        <authorList>
            <person name="Srivastava M."/>
            <person name="Simakov O."/>
            <person name="Chapman J."/>
            <person name="Fahey B."/>
            <person name="Gauthier M.E."/>
            <person name="Mitros T."/>
            <person name="Richards G.S."/>
            <person name="Conaco C."/>
            <person name="Dacre M."/>
            <person name="Hellsten U."/>
            <person name="Larroux C."/>
            <person name="Putnam N.H."/>
            <person name="Stanke M."/>
            <person name="Adamska M."/>
            <person name="Darling A."/>
            <person name="Degnan S.M."/>
            <person name="Oakley T.H."/>
            <person name="Plachetzki D.C."/>
            <person name="Zhai Y."/>
            <person name="Adamski M."/>
            <person name="Calcino A."/>
            <person name="Cummins S.F."/>
            <person name="Goodstein D.M."/>
            <person name="Harris C."/>
            <person name="Jackson D.J."/>
            <person name="Leys S.P."/>
            <person name="Shu S."/>
            <person name="Woodcroft B.J."/>
            <person name="Vervoort M."/>
            <person name="Kosik K.S."/>
            <person name="Manning G."/>
            <person name="Degnan B.M."/>
            <person name="Rokhsar D.S."/>
        </authorList>
    </citation>
    <scope>NUCLEOTIDE SEQUENCE [LARGE SCALE GENOMIC DNA]</scope>
</reference>
<keyword evidence="8" id="KW-1185">Reference proteome</keyword>
<dbReference type="AlphaFoldDB" id="A0A1X7VLA4"/>
<dbReference type="Gene3D" id="3.30.505.10">
    <property type="entry name" value="SH2 domain"/>
    <property type="match status" value="1"/>
</dbReference>
<dbReference type="Gene3D" id="1.10.150.50">
    <property type="entry name" value="Transcription Factor, Ets-1"/>
    <property type="match status" value="1"/>
</dbReference>
<keyword evidence="1 2" id="KW-0727">SH2 domain</keyword>
<dbReference type="PROSITE" id="PS50105">
    <property type="entry name" value="SAM_DOMAIN"/>
    <property type="match status" value="1"/>
</dbReference>
<feature type="compositionally biased region" description="Pro residues" evidence="3">
    <location>
        <begin position="406"/>
        <end position="422"/>
    </location>
</feature>
<evidence type="ECO:0000256" key="3">
    <source>
        <dbReference type="SAM" id="MobiDB-lite"/>
    </source>
</evidence>
<dbReference type="InterPro" id="IPR000980">
    <property type="entry name" value="SH2"/>
</dbReference>
<dbReference type="InterPro" id="IPR001849">
    <property type="entry name" value="PH_domain"/>
</dbReference>
<dbReference type="SUPFAM" id="SSF55550">
    <property type="entry name" value="SH2 domain"/>
    <property type="match status" value="1"/>
</dbReference>